<evidence type="ECO:0000313" key="2">
    <source>
        <dbReference type="Proteomes" id="UP001642483"/>
    </source>
</evidence>
<sequence>MLMKLKPLDVYFSQDSIRCVFRNGVSVNETIDSVIDGKVQVADIPHITVVKLNERYYSQNNRRLYIFRVLHCLGYLNEIWVNTSTRVNFKQFTTKNKGESVRVRGDQTRNHTHMETTRTQTKIKDEDGIDKELTSAKPSDIRFYCDAVQISADLNRNLQKCVDLLKNGANLNLTLDIFVRKKKCYAVRPLMLYLARVLEFNGKLSDVLVKVTVQSQKEITTTCDGDHLEIKGASKLWEHSRQIIRFVRGLSTLQI</sequence>
<dbReference type="PANTHER" id="PTHR35378">
    <property type="entry name" value="UNNAMED PRODUCT"/>
    <property type="match status" value="1"/>
</dbReference>
<keyword evidence="2" id="KW-1185">Reference proteome</keyword>
<dbReference type="PANTHER" id="PTHR35378:SF1">
    <property type="entry name" value="C2H2-TYPE DOMAIN-CONTAINING PROTEIN"/>
    <property type="match status" value="1"/>
</dbReference>
<organism evidence="1 2">
    <name type="scientific">Clavelina lepadiformis</name>
    <name type="common">Light-bulb sea squirt</name>
    <name type="synonym">Ascidia lepadiformis</name>
    <dbReference type="NCBI Taxonomy" id="159417"/>
    <lineage>
        <taxon>Eukaryota</taxon>
        <taxon>Metazoa</taxon>
        <taxon>Chordata</taxon>
        <taxon>Tunicata</taxon>
        <taxon>Ascidiacea</taxon>
        <taxon>Aplousobranchia</taxon>
        <taxon>Clavelinidae</taxon>
        <taxon>Clavelina</taxon>
    </lineage>
</organism>
<comment type="caution">
    <text evidence="1">The sequence shown here is derived from an EMBL/GenBank/DDBJ whole genome shotgun (WGS) entry which is preliminary data.</text>
</comment>
<reference evidence="1 2" key="1">
    <citation type="submission" date="2024-02" db="EMBL/GenBank/DDBJ databases">
        <authorList>
            <person name="Daric V."/>
            <person name="Darras S."/>
        </authorList>
    </citation>
    <scope>NUCLEOTIDE SEQUENCE [LARGE SCALE GENOMIC DNA]</scope>
</reference>
<dbReference type="Proteomes" id="UP001642483">
    <property type="component" value="Unassembled WGS sequence"/>
</dbReference>
<accession>A0ABP0GTJ3</accession>
<name>A0ABP0GTJ3_CLALP</name>
<gene>
    <name evidence="1" type="ORF">CVLEPA_LOCUS27988</name>
</gene>
<protein>
    <submittedName>
        <fullName evidence="1">Uncharacterized protein</fullName>
    </submittedName>
</protein>
<dbReference type="EMBL" id="CAWYQH010000141">
    <property type="protein sequence ID" value="CAK8694633.1"/>
    <property type="molecule type" value="Genomic_DNA"/>
</dbReference>
<evidence type="ECO:0000313" key="1">
    <source>
        <dbReference type="EMBL" id="CAK8694633.1"/>
    </source>
</evidence>
<proteinExistence type="predicted"/>